<protein>
    <submittedName>
        <fullName evidence="1">Uncharacterized protein</fullName>
    </submittedName>
</protein>
<comment type="caution">
    <text evidence="1">The sequence shown here is derived from an EMBL/GenBank/DDBJ whole genome shotgun (WGS) entry which is preliminary data.</text>
</comment>
<accession>A0A841SV77</accession>
<sequence>MIGQISIHSDPAILAFEGQLGKYDIKTHKPQVNVESRKAVVDIQNNGAGTLEIDMTLTNDAIDGGSPERFWNRIYSQYKQIAADNLVFIVEKGNTIGDLRIKQNPLPDYAIQEFMEGAPDLQVYGPALPDNTKLRYTPTNLDIQVTPGEVNIDVQTFRPDIQYNREYVNYYMKQYPKVTITPPAIDVIG</sequence>
<name>A0A841SV77_9BACL</name>
<reference evidence="1 2" key="1">
    <citation type="submission" date="2020-08" db="EMBL/GenBank/DDBJ databases">
        <title>Cohnella phylogeny.</title>
        <authorList>
            <person name="Dunlap C."/>
        </authorList>
    </citation>
    <scope>NUCLEOTIDE SEQUENCE [LARGE SCALE GENOMIC DNA]</scope>
    <source>
        <strain evidence="1 2">DSM 25241</strain>
    </source>
</reference>
<organism evidence="1 2">
    <name type="scientific">Cohnella thailandensis</name>
    <dbReference type="NCBI Taxonomy" id="557557"/>
    <lineage>
        <taxon>Bacteria</taxon>
        <taxon>Bacillati</taxon>
        <taxon>Bacillota</taxon>
        <taxon>Bacilli</taxon>
        <taxon>Bacillales</taxon>
        <taxon>Paenibacillaceae</taxon>
        <taxon>Cohnella</taxon>
    </lineage>
</organism>
<dbReference type="RefSeq" id="WP_185117832.1">
    <property type="nucleotide sequence ID" value="NZ_JACJVQ010000001.1"/>
</dbReference>
<evidence type="ECO:0000313" key="1">
    <source>
        <dbReference type="EMBL" id="MBB6632591.1"/>
    </source>
</evidence>
<dbReference type="EMBL" id="JACJVQ010000001">
    <property type="protein sequence ID" value="MBB6632591.1"/>
    <property type="molecule type" value="Genomic_DNA"/>
</dbReference>
<evidence type="ECO:0000313" key="2">
    <source>
        <dbReference type="Proteomes" id="UP000535838"/>
    </source>
</evidence>
<keyword evidence="2" id="KW-1185">Reference proteome</keyword>
<dbReference type="InterPro" id="IPR045527">
    <property type="entry name" value="DUF6470"/>
</dbReference>
<dbReference type="AlphaFoldDB" id="A0A841SV77"/>
<dbReference type="Proteomes" id="UP000535838">
    <property type="component" value="Unassembled WGS sequence"/>
</dbReference>
<gene>
    <name evidence="1" type="ORF">H7B67_00445</name>
</gene>
<dbReference type="Pfam" id="PF20074">
    <property type="entry name" value="DUF6470"/>
    <property type="match status" value="1"/>
</dbReference>
<proteinExistence type="predicted"/>